<sequence>MKLFKSPTVSLSISLPSKDIYFCEYRPNIVFGDLIVKSKKDVTVSNFYIELVSDLTNAFYQTNDDKQSKKYSNERLMRSSKQIKLQTICPGETVIPFDFLEIISYESVSTRNVLCRYQLKAVLQTDKGKVEAQLPLNFFKKICPEMITYKGSSLNYKLTVPRYVFLGTETHMKLELDSVPTIKNIQVSLQQEFKYNWVDGDRVKEISNTETATLLESSDLDINVNFRDLYTSQAGFMFVHPCYTSDSFECNHKIKIDILTENGSYEILEPLALMPCKAKTGIVPPPVYDCALEDTPIDISSINLPPHYDCVEKS</sequence>
<name>A0ACA9Y628_9ASCO</name>
<protein>
    <submittedName>
        <fullName evidence="1">Uncharacterized protein</fullName>
    </submittedName>
</protein>
<proteinExistence type="predicted"/>
<accession>A0ACA9Y628</accession>
<evidence type="ECO:0000313" key="1">
    <source>
        <dbReference type="EMBL" id="CAH6720324.1"/>
    </source>
</evidence>
<organism evidence="1 2">
    <name type="scientific">[Candida] jaroonii</name>
    <dbReference type="NCBI Taxonomy" id="467808"/>
    <lineage>
        <taxon>Eukaryota</taxon>
        <taxon>Fungi</taxon>
        <taxon>Dikarya</taxon>
        <taxon>Ascomycota</taxon>
        <taxon>Saccharomycotina</taxon>
        <taxon>Pichiomycetes</taxon>
        <taxon>Debaryomycetaceae</taxon>
        <taxon>Yamadazyma</taxon>
    </lineage>
</organism>
<dbReference type="Proteomes" id="UP001152531">
    <property type="component" value="Unassembled WGS sequence"/>
</dbReference>
<comment type="caution">
    <text evidence="1">The sequence shown here is derived from an EMBL/GenBank/DDBJ whole genome shotgun (WGS) entry which is preliminary data.</text>
</comment>
<evidence type="ECO:0000313" key="2">
    <source>
        <dbReference type="Proteomes" id="UP001152531"/>
    </source>
</evidence>
<dbReference type="EMBL" id="CALSDN010000003">
    <property type="protein sequence ID" value="CAH6720324.1"/>
    <property type="molecule type" value="Genomic_DNA"/>
</dbReference>
<gene>
    <name evidence="1" type="ORF">CLIB1444_03S09384</name>
</gene>
<reference evidence="1" key="1">
    <citation type="submission" date="2022-06" db="EMBL/GenBank/DDBJ databases">
        <authorList>
            <person name="Legras J.-L."/>
            <person name="Devillers H."/>
            <person name="Grondin C."/>
        </authorList>
    </citation>
    <scope>NUCLEOTIDE SEQUENCE</scope>
    <source>
        <strain evidence="1">CLIB 1444</strain>
    </source>
</reference>
<keyword evidence="2" id="KW-1185">Reference proteome</keyword>